<reference evidence="9 11" key="2">
    <citation type="journal article" date="2013" name="Nature">
        <title>Insights into bilaterian evolution from three spiralian genomes.</title>
        <authorList>
            <person name="Simakov O."/>
            <person name="Marletaz F."/>
            <person name="Cho S.J."/>
            <person name="Edsinger-Gonzales E."/>
            <person name="Havlak P."/>
            <person name="Hellsten U."/>
            <person name="Kuo D.H."/>
            <person name="Larsson T."/>
            <person name="Lv J."/>
            <person name="Arendt D."/>
            <person name="Savage R."/>
            <person name="Osoegawa K."/>
            <person name="de Jong P."/>
            <person name="Grimwood J."/>
            <person name="Chapman J.A."/>
            <person name="Shapiro H."/>
            <person name="Aerts A."/>
            <person name="Otillar R.P."/>
            <person name="Terry A.Y."/>
            <person name="Boore J.L."/>
            <person name="Grigoriev I.V."/>
            <person name="Lindberg D.R."/>
            <person name="Seaver E.C."/>
            <person name="Weisblat D.A."/>
            <person name="Putnam N.H."/>
            <person name="Rokhsar D.S."/>
        </authorList>
    </citation>
    <scope>NUCLEOTIDE SEQUENCE</scope>
    <source>
        <strain evidence="9 11">I ESC-2004</strain>
    </source>
</reference>
<reference evidence="11" key="1">
    <citation type="submission" date="2012-12" db="EMBL/GenBank/DDBJ databases">
        <authorList>
            <person name="Hellsten U."/>
            <person name="Grimwood J."/>
            <person name="Chapman J.A."/>
            <person name="Shapiro H."/>
            <person name="Aerts A."/>
            <person name="Otillar R.P."/>
            <person name="Terry A.Y."/>
            <person name="Boore J.L."/>
            <person name="Simakov O."/>
            <person name="Marletaz F."/>
            <person name="Cho S.-J."/>
            <person name="Edsinger-Gonzales E."/>
            <person name="Havlak P."/>
            <person name="Kuo D.-H."/>
            <person name="Larsson T."/>
            <person name="Lv J."/>
            <person name="Arendt D."/>
            <person name="Savage R."/>
            <person name="Osoegawa K."/>
            <person name="de Jong P."/>
            <person name="Lindberg D.R."/>
            <person name="Seaver E.C."/>
            <person name="Weisblat D.A."/>
            <person name="Putnam N.H."/>
            <person name="Grigoriev I.V."/>
            <person name="Rokhsar D.S."/>
        </authorList>
    </citation>
    <scope>NUCLEOTIDE SEQUENCE</scope>
    <source>
        <strain evidence="11">I ESC-2004</strain>
    </source>
</reference>
<comment type="similarity">
    <text evidence="6">Belongs to the major facilitator superfamily. Spinster (TC 2.A.1.49) family.</text>
</comment>
<dbReference type="GO" id="GO:0016020">
    <property type="term" value="C:membrane"/>
    <property type="evidence" value="ECO:0007669"/>
    <property type="project" value="UniProtKB-SubCell"/>
</dbReference>
<feature type="domain" description="Major facilitator superfamily (MFS) profile" evidence="8">
    <location>
        <begin position="1"/>
        <end position="364"/>
    </location>
</feature>
<dbReference type="SUPFAM" id="SSF103473">
    <property type="entry name" value="MFS general substrate transporter"/>
    <property type="match status" value="1"/>
</dbReference>
<name>R7TCP1_CAPTE</name>
<feature type="transmembrane region" description="Helical" evidence="7">
    <location>
        <begin position="342"/>
        <end position="363"/>
    </location>
</feature>
<gene>
    <name evidence="9" type="ORF">CAPTEDRAFT_23970</name>
</gene>
<dbReference type="PROSITE" id="PS50850">
    <property type="entry name" value="MFS"/>
    <property type="match status" value="1"/>
</dbReference>
<feature type="transmembrane region" description="Helical" evidence="7">
    <location>
        <begin position="116"/>
        <end position="134"/>
    </location>
</feature>
<accession>R7TCP1</accession>
<protein>
    <recommendedName>
        <fullName evidence="8">Major facilitator superfamily (MFS) profile domain-containing protein</fullName>
    </recommendedName>
</protein>
<keyword evidence="11" id="KW-1185">Reference proteome</keyword>
<dbReference type="OrthoDB" id="3639251at2759"/>
<dbReference type="EnsemblMetazoa" id="CapteT23970">
    <property type="protein sequence ID" value="CapteP23970"/>
    <property type="gene ID" value="CapteG23970"/>
</dbReference>
<evidence type="ECO:0000256" key="7">
    <source>
        <dbReference type="SAM" id="Phobius"/>
    </source>
</evidence>
<dbReference type="EMBL" id="AMQN01002927">
    <property type="status" value="NOT_ANNOTATED_CDS"/>
    <property type="molecule type" value="Genomic_DNA"/>
</dbReference>
<feature type="transmembrane region" description="Helical" evidence="7">
    <location>
        <begin position="225"/>
        <end position="246"/>
    </location>
</feature>
<feature type="transmembrane region" description="Helical" evidence="7">
    <location>
        <begin position="258"/>
        <end position="282"/>
    </location>
</feature>
<dbReference type="Proteomes" id="UP000014760">
    <property type="component" value="Unassembled WGS sequence"/>
</dbReference>
<evidence type="ECO:0000313" key="11">
    <source>
        <dbReference type="Proteomes" id="UP000014760"/>
    </source>
</evidence>
<feature type="transmembrane region" description="Helical" evidence="7">
    <location>
        <begin position="318"/>
        <end position="336"/>
    </location>
</feature>
<dbReference type="InterPro" id="IPR044770">
    <property type="entry name" value="MFS_spinster-like"/>
</dbReference>
<feature type="transmembrane region" description="Helical" evidence="7">
    <location>
        <begin position="20"/>
        <end position="42"/>
    </location>
</feature>
<feature type="transmembrane region" description="Helical" evidence="7">
    <location>
        <begin position="84"/>
        <end position="104"/>
    </location>
</feature>
<evidence type="ECO:0000256" key="4">
    <source>
        <dbReference type="ARBA" id="ARBA00022989"/>
    </source>
</evidence>
<keyword evidence="2" id="KW-0813">Transport</keyword>
<dbReference type="InterPro" id="IPR036259">
    <property type="entry name" value="MFS_trans_sf"/>
</dbReference>
<evidence type="ECO:0000259" key="8">
    <source>
        <dbReference type="PROSITE" id="PS50850"/>
    </source>
</evidence>
<dbReference type="EMBL" id="KB310466">
    <property type="protein sequence ID" value="ELT91494.1"/>
    <property type="molecule type" value="Genomic_DNA"/>
</dbReference>
<dbReference type="STRING" id="283909.R7TCP1"/>
<feature type="non-terminal residue" evidence="9">
    <location>
        <position position="364"/>
    </location>
</feature>
<dbReference type="Gene3D" id="1.20.1250.20">
    <property type="entry name" value="MFS general substrate transporter like domains"/>
    <property type="match status" value="1"/>
</dbReference>
<evidence type="ECO:0000313" key="10">
    <source>
        <dbReference type="EnsemblMetazoa" id="CapteP23970"/>
    </source>
</evidence>
<dbReference type="InterPro" id="IPR020846">
    <property type="entry name" value="MFS_dom"/>
</dbReference>
<keyword evidence="5 7" id="KW-0472">Membrane</keyword>
<comment type="subcellular location">
    <subcellularLocation>
        <location evidence="1">Membrane</location>
        <topology evidence="1">Multi-pass membrane protein</topology>
    </subcellularLocation>
</comment>
<feature type="transmembrane region" description="Helical" evidence="7">
    <location>
        <begin position="54"/>
        <end position="72"/>
    </location>
</feature>
<keyword evidence="3 7" id="KW-0812">Transmembrane</keyword>
<dbReference type="Pfam" id="PF07690">
    <property type="entry name" value="MFS_1"/>
    <property type="match status" value="1"/>
</dbReference>
<evidence type="ECO:0000256" key="3">
    <source>
        <dbReference type="ARBA" id="ARBA00022692"/>
    </source>
</evidence>
<evidence type="ECO:0000256" key="2">
    <source>
        <dbReference type="ARBA" id="ARBA00022448"/>
    </source>
</evidence>
<feature type="non-terminal residue" evidence="9">
    <location>
        <position position="1"/>
    </location>
</feature>
<dbReference type="PANTHER" id="PTHR23505:SF79">
    <property type="entry name" value="PROTEIN SPINSTER"/>
    <property type="match status" value="1"/>
</dbReference>
<reference evidence="10" key="3">
    <citation type="submission" date="2015-06" db="UniProtKB">
        <authorList>
            <consortium name="EnsemblMetazoa"/>
        </authorList>
    </citation>
    <scope>IDENTIFICATION</scope>
</reference>
<dbReference type="HOGENOM" id="CLU_001265_5_12_1"/>
<evidence type="ECO:0000256" key="1">
    <source>
        <dbReference type="ARBA" id="ARBA00004141"/>
    </source>
</evidence>
<dbReference type="AlphaFoldDB" id="R7TCP1"/>
<organism evidence="9">
    <name type="scientific">Capitella teleta</name>
    <name type="common">Polychaete worm</name>
    <dbReference type="NCBI Taxonomy" id="283909"/>
    <lineage>
        <taxon>Eukaryota</taxon>
        <taxon>Metazoa</taxon>
        <taxon>Spiralia</taxon>
        <taxon>Lophotrochozoa</taxon>
        <taxon>Annelida</taxon>
        <taxon>Polychaeta</taxon>
        <taxon>Sedentaria</taxon>
        <taxon>Scolecida</taxon>
        <taxon>Capitellidae</taxon>
        <taxon>Capitella</taxon>
    </lineage>
</organism>
<sequence>CDEPNVNVSLCDWSWKGTGLAYQLLAGPVYIVIFSISGIPLGLVTELHQINRKVILVVCVLLWSFMTILGGLAKEYWHIAVTRFLLGIFSAGCVPFSISMIADLFPPVSRGAAIGFYNWGVYIGYSFTFLLLIAERTVGWRAVYFMAGIPGIIIGLVILLTVKDPPRGGEDSKQELKTAVHHFSDASLLLLCVGGALRNGAGFVWAYNIVIFFEEYHPGTNTEEWMTWIPLIFGSIGAFLGGYASDKLASKSGVKGRMMILILCVVISAPFQVGTLCLPMPWAFISHIPAYVIGEMWIGVCIAIVVDLVPVDLTASAVAVYFFIIQIIGGNMPLLVPPIADMWGMQTALLICFPGCYILGALFF</sequence>
<feature type="transmembrane region" description="Helical" evidence="7">
    <location>
        <begin position="140"/>
        <end position="162"/>
    </location>
</feature>
<evidence type="ECO:0000256" key="5">
    <source>
        <dbReference type="ARBA" id="ARBA00023136"/>
    </source>
</evidence>
<dbReference type="GO" id="GO:0022857">
    <property type="term" value="F:transmembrane transporter activity"/>
    <property type="evidence" value="ECO:0007669"/>
    <property type="project" value="InterPro"/>
</dbReference>
<evidence type="ECO:0000313" key="9">
    <source>
        <dbReference type="EMBL" id="ELT91494.1"/>
    </source>
</evidence>
<dbReference type="OMA" id="FGSVYFE"/>
<dbReference type="InterPro" id="IPR011701">
    <property type="entry name" value="MFS"/>
</dbReference>
<feature type="transmembrane region" description="Helical" evidence="7">
    <location>
        <begin position="288"/>
        <end position="306"/>
    </location>
</feature>
<dbReference type="PANTHER" id="PTHR23505">
    <property type="entry name" value="SPINSTER"/>
    <property type="match status" value="1"/>
</dbReference>
<proteinExistence type="inferred from homology"/>
<keyword evidence="4 7" id="KW-1133">Transmembrane helix</keyword>
<evidence type="ECO:0000256" key="6">
    <source>
        <dbReference type="ARBA" id="ARBA00024338"/>
    </source>
</evidence>